<dbReference type="InterPro" id="IPR053267">
    <property type="entry name" value="Verrucosidin_biosynth-assoc"/>
</dbReference>
<dbReference type="PANTHER" id="PTHR42087:SF1">
    <property type="entry name" value="ILP IS AN APOPTOSIS INHIBITOR"/>
    <property type="match status" value="1"/>
</dbReference>
<protein>
    <submittedName>
        <fullName evidence="2">Uncharacterized protein</fullName>
    </submittedName>
</protein>
<sequence length="294" mass="32894">MRKALLRLYRRGKQSMAFPSSHHHQNNSLRPQPQQQQQHQQQHQQQQQQQQQHSSRAQQQALFSGLTGQPGRYASSSGGDGPDEPQFDIFDWYPHYQSCTRYFLDHAQHSGPVQAAAAFLNISLPFQRHQNPVLVSSPSPSPPHGVAGPSLSGLGPPPHLGSLPPRTSASNWVSLVPYLRRLVATGFDFPGMLHGWFGDDWAAGVGPLHEQERRNYLFAAKSGGWAAVKRDYDMLPDEMVPFLRPLQGPVNGEIERAESKWSEWLAMEDWMVGPRAPDSMGEEIPSPSRGKSTR</sequence>
<reference evidence="2" key="1">
    <citation type="submission" date="2021-03" db="EMBL/GenBank/DDBJ databases">
        <title>Comparative genomics and phylogenomic investigation of the class Geoglossomycetes provide insights into ecological specialization and systematics.</title>
        <authorList>
            <person name="Melie T."/>
            <person name="Pirro S."/>
            <person name="Miller A.N."/>
            <person name="Quandt A."/>
        </authorList>
    </citation>
    <scope>NUCLEOTIDE SEQUENCE</scope>
    <source>
        <strain evidence="2">GBOQ0MN5Z8</strain>
    </source>
</reference>
<feature type="region of interest" description="Disordered" evidence="1">
    <location>
        <begin position="15"/>
        <end position="86"/>
    </location>
</feature>
<feature type="region of interest" description="Disordered" evidence="1">
    <location>
        <begin position="133"/>
        <end position="163"/>
    </location>
</feature>
<evidence type="ECO:0000256" key="1">
    <source>
        <dbReference type="SAM" id="MobiDB-lite"/>
    </source>
</evidence>
<gene>
    <name evidence="2" type="ORF">FGG08_002069</name>
</gene>
<dbReference type="Proteomes" id="UP000698800">
    <property type="component" value="Unassembled WGS sequence"/>
</dbReference>
<dbReference type="EMBL" id="JAGHQL010000029">
    <property type="protein sequence ID" value="KAH0543631.1"/>
    <property type="molecule type" value="Genomic_DNA"/>
</dbReference>
<feature type="compositionally biased region" description="Low complexity" evidence="1">
    <location>
        <begin position="148"/>
        <end position="163"/>
    </location>
</feature>
<evidence type="ECO:0000313" key="3">
    <source>
        <dbReference type="Proteomes" id="UP000698800"/>
    </source>
</evidence>
<feature type="region of interest" description="Disordered" evidence="1">
    <location>
        <begin position="274"/>
        <end position="294"/>
    </location>
</feature>
<proteinExistence type="predicted"/>
<dbReference type="AlphaFoldDB" id="A0A9P8KZJ2"/>
<dbReference type="PANTHER" id="PTHR42087">
    <property type="entry name" value="ILP IS AN APOPTOSIS INHIBITOR"/>
    <property type="match status" value="1"/>
</dbReference>
<evidence type="ECO:0000313" key="2">
    <source>
        <dbReference type="EMBL" id="KAH0543631.1"/>
    </source>
</evidence>
<dbReference type="OrthoDB" id="5335812at2759"/>
<feature type="compositionally biased region" description="Low complexity" evidence="1">
    <location>
        <begin position="30"/>
        <end position="61"/>
    </location>
</feature>
<organism evidence="2 3">
    <name type="scientific">Glutinoglossum americanum</name>
    <dbReference type="NCBI Taxonomy" id="1670608"/>
    <lineage>
        <taxon>Eukaryota</taxon>
        <taxon>Fungi</taxon>
        <taxon>Dikarya</taxon>
        <taxon>Ascomycota</taxon>
        <taxon>Pezizomycotina</taxon>
        <taxon>Geoglossomycetes</taxon>
        <taxon>Geoglossales</taxon>
        <taxon>Geoglossaceae</taxon>
        <taxon>Glutinoglossum</taxon>
    </lineage>
</organism>
<keyword evidence="3" id="KW-1185">Reference proteome</keyword>
<comment type="caution">
    <text evidence="2">The sequence shown here is derived from an EMBL/GenBank/DDBJ whole genome shotgun (WGS) entry which is preliminary data.</text>
</comment>
<name>A0A9P8KZJ2_9PEZI</name>
<accession>A0A9P8KZJ2</accession>